<evidence type="ECO:0000313" key="5">
    <source>
        <dbReference type="Proteomes" id="UP000068603"/>
    </source>
</evidence>
<dbReference type="KEGG" id="bstg:WT74_31690"/>
<dbReference type="GO" id="GO:0016747">
    <property type="term" value="F:acyltransferase activity, transferring groups other than amino-acyl groups"/>
    <property type="evidence" value="ECO:0007669"/>
    <property type="project" value="InterPro"/>
</dbReference>
<reference evidence="4 6" key="2">
    <citation type="submission" date="2018-08" db="EMBL/GenBank/DDBJ databases">
        <title>Comparative analysis of Burkholderia isolates from Puerto Rico.</title>
        <authorList>
            <person name="Hall C."/>
            <person name="Sahl J."/>
            <person name="Wagner D."/>
        </authorList>
    </citation>
    <scope>NUCLEOTIDE SEQUENCE [LARGE SCALE GENOMIC DNA]</scope>
    <source>
        <strain evidence="4 6">Bp8966</strain>
    </source>
</reference>
<dbReference type="Gene3D" id="3.40.630.30">
    <property type="match status" value="1"/>
</dbReference>
<accession>A0A107SLW4</accession>
<evidence type="ECO:0000313" key="3">
    <source>
        <dbReference type="EMBL" id="KWA52305.1"/>
    </source>
</evidence>
<evidence type="ECO:0000313" key="6">
    <source>
        <dbReference type="Proteomes" id="UP000281098"/>
    </source>
</evidence>
<dbReference type="SUPFAM" id="SSF55729">
    <property type="entry name" value="Acyl-CoA N-acyltransferases (Nat)"/>
    <property type="match status" value="1"/>
</dbReference>
<evidence type="ECO:0000259" key="1">
    <source>
        <dbReference type="PROSITE" id="PS51186"/>
    </source>
</evidence>
<proteinExistence type="predicted"/>
<organism evidence="3">
    <name type="scientific">Burkholderia stagnalis</name>
    <dbReference type="NCBI Taxonomy" id="1503054"/>
    <lineage>
        <taxon>Bacteria</taxon>
        <taxon>Pseudomonadati</taxon>
        <taxon>Pseudomonadota</taxon>
        <taxon>Betaproteobacteria</taxon>
        <taxon>Burkholderiales</taxon>
        <taxon>Burkholderiaceae</taxon>
        <taxon>Burkholderia</taxon>
        <taxon>Burkholderia cepacia complex</taxon>
    </lineage>
</organism>
<evidence type="ECO:0000313" key="4">
    <source>
        <dbReference type="EMBL" id="RQY87052.1"/>
    </source>
</evidence>
<sequence length="141" mass="15580">MTEQDIGDFYDIRFSVKENRIHPHQVHLLDRSLLVEQINQGGGWICVDEASGVAAGVCLPIVAETPMISGLFVRPDYHRRGIGAALLTKSLDWLAAQGVQTVTLVTDPGSNADRFYQGLGWQRGNLDAYGVQVIFTKALRR</sequence>
<dbReference type="Proteomes" id="UP000473470">
    <property type="component" value="Unassembled WGS sequence"/>
</dbReference>
<dbReference type="CDD" id="cd04301">
    <property type="entry name" value="NAT_SF"/>
    <property type="match status" value="1"/>
</dbReference>
<dbReference type="EMBL" id="QTPM01000039">
    <property type="protein sequence ID" value="RQY87052.1"/>
    <property type="molecule type" value="Genomic_DNA"/>
</dbReference>
<dbReference type="EMBL" id="VZOK01000040">
    <property type="protein sequence ID" value="KAB0635312.1"/>
    <property type="molecule type" value="Genomic_DNA"/>
</dbReference>
<dbReference type="GeneID" id="93057616"/>
<reference evidence="2 7" key="3">
    <citation type="submission" date="2019-09" db="EMBL/GenBank/DDBJ databases">
        <title>Draft genome sequences of 48 bacterial type strains from the CCUG.</title>
        <authorList>
            <person name="Tunovic T."/>
            <person name="Pineiro-Iglesias B."/>
            <person name="Unosson C."/>
            <person name="Inganas E."/>
            <person name="Ohlen M."/>
            <person name="Cardew S."/>
            <person name="Jensie-Markopoulos S."/>
            <person name="Salva-Serra F."/>
            <person name="Jaen-Luchoro D."/>
            <person name="Karlsson R."/>
            <person name="Svensson-Stadler L."/>
            <person name="Chun J."/>
            <person name="Moore E."/>
        </authorList>
    </citation>
    <scope>NUCLEOTIDE SEQUENCE [LARGE SCALE GENOMIC DNA]</scope>
    <source>
        <strain evidence="2 7">CCUG 65686</strain>
    </source>
</reference>
<dbReference type="InterPro" id="IPR016181">
    <property type="entry name" value="Acyl_CoA_acyltransferase"/>
</dbReference>
<comment type="caution">
    <text evidence="3">The sequence shown here is derived from an EMBL/GenBank/DDBJ whole genome shotgun (WGS) entry which is preliminary data.</text>
</comment>
<keyword evidence="6" id="KW-1185">Reference proteome</keyword>
<reference evidence="3 5" key="1">
    <citation type="submission" date="2015-11" db="EMBL/GenBank/DDBJ databases">
        <title>Expanding the genomic diversity of Burkholderia species for the development of highly accurate diagnostics.</title>
        <authorList>
            <person name="Sahl J."/>
            <person name="Keim P."/>
            <person name="Wagner D."/>
        </authorList>
    </citation>
    <scope>NUCLEOTIDE SEQUENCE [LARGE SCALE GENOMIC DNA]</scope>
    <source>
        <strain evidence="3 5">MSMB1960WGS</strain>
    </source>
</reference>
<evidence type="ECO:0000313" key="7">
    <source>
        <dbReference type="Proteomes" id="UP000473470"/>
    </source>
</evidence>
<gene>
    <name evidence="4" type="ORF">DF017_25820</name>
    <name evidence="2" type="ORF">F7R25_23660</name>
    <name evidence="3" type="ORF">WT44_31925</name>
</gene>
<protein>
    <submittedName>
        <fullName evidence="2 3">Acetyltransferase</fullName>
    </submittedName>
    <submittedName>
        <fullName evidence="4">N-acetyltransferase</fullName>
    </submittedName>
</protein>
<dbReference type="PROSITE" id="PS51186">
    <property type="entry name" value="GNAT"/>
    <property type="match status" value="1"/>
</dbReference>
<dbReference type="AlphaFoldDB" id="A0A107SLW4"/>
<dbReference type="EMBL" id="LPHB01000093">
    <property type="protein sequence ID" value="KWA52305.1"/>
    <property type="molecule type" value="Genomic_DNA"/>
</dbReference>
<dbReference type="Proteomes" id="UP000281098">
    <property type="component" value="Unassembled WGS sequence"/>
</dbReference>
<dbReference type="InterPro" id="IPR000182">
    <property type="entry name" value="GNAT_dom"/>
</dbReference>
<dbReference type="RefSeq" id="WP_059879561.1">
    <property type="nucleotide sequence ID" value="NZ_CP013461.1"/>
</dbReference>
<dbReference type="STRING" id="1503054.WT74_31690"/>
<dbReference type="Pfam" id="PF00583">
    <property type="entry name" value="Acetyltransf_1"/>
    <property type="match status" value="1"/>
</dbReference>
<dbReference type="Proteomes" id="UP000068603">
    <property type="component" value="Unassembled WGS sequence"/>
</dbReference>
<name>A0A107SLW4_9BURK</name>
<feature type="domain" description="N-acetyltransferase" evidence="1">
    <location>
        <begin position="1"/>
        <end position="140"/>
    </location>
</feature>
<keyword evidence="3" id="KW-0808">Transferase</keyword>
<evidence type="ECO:0000313" key="2">
    <source>
        <dbReference type="EMBL" id="KAB0635312.1"/>
    </source>
</evidence>